<gene>
    <name evidence="2" type="ORF">H8718_10505</name>
</gene>
<evidence type="ECO:0000313" key="2">
    <source>
        <dbReference type="EMBL" id="MBC8579956.1"/>
    </source>
</evidence>
<reference evidence="2" key="1">
    <citation type="submission" date="2020-08" db="EMBL/GenBank/DDBJ databases">
        <title>Genome public.</title>
        <authorList>
            <person name="Liu C."/>
            <person name="Sun Q."/>
        </authorList>
    </citation>
    <scope>NUCLEOTIDE SEQUENCE</scope>
    <source>
        <strain evidence="2">NSJ-12</strain>
    </source>
</reference>
<dbReference type="EMBL" id="JACRSY010000015">
    <property type="protein sequence ID" value="MBC8579956.1"/>
    <property type="molecule type" value="Genomic_DNA"/>
</dbReference>
<dbReference type="InterPro" id="IPR054201">
    <property type="entry name" value="DUF6906"/>
</dbReference>
<organism evidence="2 3">
    <name type="scientific">Zhenhengia yiwuensis</name>
    <dbReference type="NCBI Taxonomy" id="2763666"/>
    <lineage>
        <taxon>Bacteria</taxon>
        <taxon>Bacillati</taxon>
        <taxon>Bacillota</taxon>
        <taxon>Clostridia</taxon>
        <taxon>Lachnospirales</taxon>
        <taxon>Lachnospiraceae</taxon>
        <taxon>Zhenhengia</taxon>
    </lineage>
</organism>
<feature type="domain" description="DUF6906" evidence="1">
    <location>
        <begin position="1"/>
        <end position="44"/>
    </location>
</feature>
<dbReference type="Proteomes" id="UP000655830">
    <property type="component" value="Unassembled WGS sequence"/>
</dbReference>
<accession>A0A926EF64</accession>
<keyword evidence="3" id="KW-1185">Reference proteome</keyword>
<evidence type="ECO:0000259" key="1">
    <source>
        <dbReference type="Pfam" id="PF21847"/>
    </source>
</evidence>
<proteinExistence type="predicted"/>
<evidence type="ECO:0000313" key="3">
    <source>
        <dbReference type="Proteomes" id="UP000655830"/>
    </source>
</evidence>
<comment type="caution">
    <text evidence="2">The sequence shown here is derived from an EMBL/GenBank/DDBJ whole genome shotgun (WGS) entry which is preliminary data.</text>
</comment>
<dbReference type="AlphaFoldDB" id="A0A926EF64"/>
<name>A0A926EF64_9FIRM</name>
<protein>
    <recommendedName>
        <fullName evidence="1">DUF6906 domain-containing protein</fullName>
    </recommendedName>
</protein>
<sequence length="63" mass="7294">MKHGKAPTVRQKKLIADAGLNYDNWLVERDLPTDMIIIHRLTGSGYKLIKEDGQYVRKVRLDD</sequence>
<dbReference type="Pfam" id="PF21847">
    <property type="entry name" value="DUF6906"/>
    <property type="match status" value="1"/>
</dbReference>
<dbReference type="RefSeq" id="WP_249332853.1">
    <property type="nucleotide sequence ID" value="NZ_JACRSY010000015.1"/>
</dbReference>